<organism evidence="8 9">
    <name type="scientific">Oculimacula yallundae</name>
    <dbReference type="NCBI Taxonomy" id="86028"/>
    <lineage>
        <taxon>Eukaryota</taxon>
        <taxon>Fungi</taxon>
        <taxon>Dikarya</taxon>
        <taxon>Ascomycota</taxon>
        <taxon>Pezizomycotina</taxon>
        <taxon>Leotiomycetes</taxon>
        <taxon>Helotiales</taxon>
        <taxon>Ploettnerulaceae</taxon>
        <taxon>Oculimacula</taxon>
    </lineage>
</organism>
<evidence type="ECO:0000256" key="6">
    <source>
        <dbReference type="SAM" id="MobiDB-lite"/>
    </source>
</evidence>
<feature type="region of interest" description="Disordered" evidence="6">
    <location>
        <begin position="432"/>
        <end position="453"/>
    </location>
</feature>
<protein>
    <recommendedName>
        <fullName evidence="7">FAD-binding domain-containing protein</fullName>
    </recommendedName>
</protein>
<dbReference type="PANTHER" id="PTHR13789">
    <property type="entry name" value="MONOOXYGENASE"/>
    <property type="match status" value="1"/>
</dbReference>
<evidence type="ECO:0000256" key="4">
    <source>
        <dbReference type="ARBA" id="ARBA00023002"/>
    </source>
</evidence>
<gene>
    <name evidence="8" type="ORF">VTL71DRAFT_2252</name>
</gene>
<keyword evidence="9" id="KW-1185">Reference proteome</keyword>
<evidence type="ECO:0000313" key="8">
    <source>
        <dbReference type="EMBL" id="KAL2066181.1"/>
    </source>
</evidence>
<dbReference type="PANTHER" id="PTHR13789:SF261">
    <property type="entry name" value="HYDROXYLASE, PUTATIVE (AFU_ORTHOLOGUE AFUA_7G00590)-RELATED"/>
    <property type="match status" value="1"/>
</dbReference>
<dbReference type="PRINTS" id="PR00420">
    <property type="entry name" value="RNGMNOXGNASE"/>
</dbReference>
<dbReference type="SUPFAM" id="SSF51905">
    <property type="entry name" value="FAD/NAD(P)-binding domain"/>
    <property type="match status" value="1"/>
</dbReference>
<comment type="caution">
    <text evidence="8">The sequence shown here is derived from an EMBL/GenBank/DDBJ whole genome shotgun (WGS) entry which is preliminary data.</text>
</comment>
<dbReference type="SUPFAM" id="SSF54373">
    <property type="entry name" value="FAD-linked reductases, C-terminal domain"/>
    <property type="match status" value="1"/>
</dbReference>
<dbReference type="InterPro" id="IPR050493">
    <property type="entry name" value="FAD-dep_Monooxygenase_BioMet"/>
</dbReference>
<evidence type="ECO:0000259" key="7">
    <source>
        <dbReference type="Pfam" id="PF01494"/>
    </source>
</evidence>
<evidence type="ECO:0000256" key="1">
    <source>
        <dbReference type="ARBA" id="ARBA00007992"/>
    </source>
</evidence>
<dbReference type="EMBL" id="JAZHXI010000011">
    <property type="protein sequence ID" value="KAL2066181.1"/>
    <property type="molecule type" value="Genomic_DNA"/>
</dbReference>
<feature type="domain" description="FAD-binding" evidence="7">
    <location>
        <begin position="21"/>
        <end position="378"/>
    </location>
</feature>
<keyword evidence="3" id="KW-0274">FAD</keyword>
<dbReference type="Proteomes" id="UP001595075">
    <property type="component" value="Unassembled WGS sequence"/>
</dbReference>
<sequence length="695" mass="76310">MNGTAAKTSNGEAMADRPLHILVAGGGIGGLAAAIFLRQAGHTVDIFESSRFATETGAAIHLPSNVNGVLRRMGMIPEDYGANQCEWVSEFRPNGEQVFLKDVRMLAKVFPYPWQLIHRVDLHNALKEIATSSKGKGTPAVLHLRSRVVSVDVANTTLNLEDGTSHTGDLIIGADGVHSKIRTQLIKDLPSPEPSGTSAFRFLIPLEAIRADPETASFIERTGEMKLLYGTDRRIVVYPCKNNTQLNFVAMHPDEESEATEGEWNQTASKETMLHCYRSFPDQVKAVLNKAAPEGINLWKLLDHDELGRENWVHGKIALIGDAAHAFLPHQGQGGAQAMEDAAAFGALFPLGTRPEDIPQRLQMYVKARYNRASMIQEFSRQAAFKTSRGKHGGKVMSPMEFTEINFNHDAYDFAQGILRRELRKTASYQRMPLSFGPTPSPRQDLNGRPRTMGKHSYKTSFVTFRTQKSYLNTLLPSDEFKISTPGSWATATYSVTKLGNLDWLGGRGYSFFGLYIHDVTHSNAARPPVEKEAAEGTNGDYLPVLFENMADPIITGREEINFPKVFATINEESSFPSSLNLRAGWEGTEFCQLSLDGLVESADAEAVLQKPVLTSALSLSGDSKGSETIKCFSSPALPSQEGEKRWKAATAEIKFTNLEGKELERAFPTLANVIKGLRGIKVVQVLNAGVQASV</sequence>
<dbReference type="InterPro" id="IPR002938">
    <property type="entry name" value="FAD-bd"/>
</dbReference>
<dbReference type="Gene3D" id="3.50.50.60">
    <property type="entry name" value="FAD/NAD(P)-binding domain"/>
    <property type="match status" value="1"/>
</dbReference>
<keyword evidence="2" id="KW-0285">Flavoprotein</keyword>
<reference evidence="8 9" key="1">
    <citation type="journal article" date="2024" name="Commun. Biol.">
        <title>Comparative genomic analysis of thermophilic fungi reveals convergent evolutionary adaptations and gene losses.</title>
        <authorList>
            <person name="Steindorff A.S."/>
            <person name="Aguilar-Pontes M.V."/>
            <person name="Robinson A.J."/>
            <person name="Andreopoulos B."/>
            <person name="LaButti K."/>
            <person name="Kuo A."/>
            <person name="Mondo S."/>
            <person name="Riley R."/>
            <person name="Otillar R."/>
            <person name="Haridas S."/>
            <person name="Lipzen A."/>
            <person name="Grimwood J."/>
            <person name="Schmutz J."/>
            <person name="Clum A."/>
            <person name="Reid I.D."/>
            <person name="Moisan M.C."/>
            <person name="Butler G."/>
            <person name="Nguyen T.T.M."/>
            <person name="Dewar K."/>
            <person name="Conant G."/>
            <person name="Drula E."/>
            <person name="Henrissat B."/>
            <person name="Hansel C."/>
            <person name="Singer S."/>
            <person name="Hutchinson M.I."/>
            <person name="de Vries R.P."/>
            <person name="Natvig D.O."/>
            <person name="Powell A.J."/>
            <person name="Tsang A."/>
            <person name="Grigoriev I.V."/>
        </authorList>
    </citation>
    <scope>NUCLEOTIDE SEQUENCE [LARGE SCALE GENOMIC DNA]</scope>
    <source>
        <strain evidence="8 9">CBS 494.80</strain>
    </source>
</reference>
<dbReference type="Pfam" id="PF01494">
    <property type="entry name" value="FAD_binding_3"/>
    <property type="match status" value="1"/>
</dbReference>
<dbReference type="InterPro" id="IPR036188">
    <property type="entry name" value="FAD/NAD-bd_sf"/>
</dbReference>
<dbReference type="SUPFAM" id="SSF160104">
    <property type="entry name" value="Acetoacetate decarboxylase-like"/>
    <property type="match status" value="1"/>
</dbReference>
<dbReference type="Pfam" id="PF06314">
    <property type="entry name" value="ADC"/>
    <property type="match status" value="1"/>
</dbReference>
<accession>A0ABR4CAA9</accession>
<proteinExistence type="inferred from homology"/>
<evidence type="ECO:0000256" key="3">
    <source>
        <dbReference type="ARBA" id="ARBA00022827"/>
    </source>
</evidence>
<keyword evidence="5" id="KW-0503">Monooxygenase</keyword>
<name>A0ABR4CAA9_9HELO</name>
<keyword evidence="4" id="KW-0560">Oxidoreductase</keyword>
<evidence type="ECO:0000256" key="2">
    <source>
        <dbReference type="ARBA" id="ARBA00022630"/>
    </source>
</evidence>
<dbReference type="InterPro" id="IPR010451">
    <property type="entry name" value="Acetoacetate_decarboxylase"/>
</dbReference>
<evidence type="ECO:0000313" key="9">
    <source>
        <dbReference type="Proteomes" id="UP001595075"/>
    </source>
</evidence>
<evidence type="ECO:0000256" key="5">
    <source>
        <dbReference type="ARBA" id="ARBA00023033"/>
    </source>
</evidence>
<dbReference type="InterPro" id="IPR023375">
    <property type="entry name" value="ADC_dom_sf"/>
</dbReference>
<comment type="similarity">
    <text evidence="1">Belongs to the paxM FAD-dependent monooxygenase family.</text>
</comment>
<dbReference type="Gene3D" id="2.40.400.10">
    <property type="entry name" value="Acetoacetate decarboxylase-like"/>
    <property type="match status" value="1"/>
</dbReference>